<dbReference type="Gramene" id="CDF39164">
    <property type="protein sequence ID" value="CDF39164"/>
    <property type="gene ID" value="CHC_T00000132001"/>
</dbReference>
<gene>
    <name evidence="3" type="ORF">CHC_T00000125001</name>
    <name evidence="4" type="ORF">CHC_T00000128001</name>
    <name evidence="5" type="ORF">CHC_T00000130001</name>
    <name evidence="6" type="ORF">CHC_T00000132001</name>
    <name evidence="2" type="ORF">CHC_T00003543001</name>
</gene>
<reference evidence="2" key="2">
    <citation type="journal article" date="2013" name="Proc. Natl. Acad. Sci. U.S.A.">
        <title>Genome structure and metabolic features in the red seaweed Chondrus crispus shed light on evolution of the Archaeplastida.</title>
        <authorList>
            <person name="Collen J."/>
            <person name="Porcel B."/>
            <person name="Carre W."/>
            <person name="Ball S.G."/>
            <person name="Chaparro C."/>
            <person name="Tonon T."/>
            <person name="Barbeyron T."/>
            <person name="Michel G."/>
            <person name="Noel B."/>
            <person name="Valentin K."/>
            <person name="Elias M."/>
            <person name="Artiguenave F."/>
            <person name="Arun A."/>
            <person name="Aury J.M."/>
            <person name="Barbosa-Neto J.F."/>
            <person name="Bothwell J.H."/>
            <person name="Bouget F.Y."/>
            <person name="Brillet L."/>
            <person name="Cabello-Hurtado F."/>
            <person name="Capella-Gutierrez S."/>
            <person name="Charrier B."/>
            <person name="Cladiere L."/>
            <person name="Cock J.M."/>
            <person name="Coelho S.M."/>
            <person name="Colleoni C."/>
            <person name="Czjzek M."/>
            <person name="Da Silva C."/>
            <person name="Delage L."/>
            <person name="Denoeud F."/>
            <person name="Deschamps P."/>
            <person name="Dittami S.M."/>
            <person name="Gabalden T."/>
            <person name="Gachon C.M."/>
            <person name="Groisillier A."/>
            <person name="Herve C."/>
            <person name="Jabbari K."/>
            <person name="Katinka M."/>
            <person name="Kloareg B."/>
            <person name="Kowalczyk N."/>
            <person name="Labadie K."/>
            <person name="Leblanc C."/>
            <person name="Lopez P.J."/>
            <person name="McLachlan D.H."/>
            <person name="Meslet-Cladiere L."/>
            <person name="Moustafa A."/>
            <person name="Nehr Z."/>
            <person name="Nyvall Collen P."/>
            <person name="Panaud O."/>
            <person name="Partensky F."/>
            <person name="Poulain J."/>
            <person name="Rensing S.A."/>
            <person name="Rousvoal S."/>
            <person name="Samson G."/>
            <person name="Symeonidi A."/>
            <person name="Weissenbach J."/>
            <person name="Zambounis A."/>
            <person name="Wincker P."/>
            <person name="Boyen C."/>
        </authorList>
    </citation>
    <scope>NUCLEOTIDE SEQUENCE</scope>
    <source>
        <strain evidence="2">Stackhouse</strain>
    </source>
</reference>
<dbReference type="GeneID" id="17326792"/>
<feature type="compositionally biased region" description="Basic and acidic residues" evidence="1">
    <location>
        <begin position="24"/>
        <end position="51"/>
    </location>
</feature>
<dbReference type="RefSeq" id="XP_005719075.1">
    <property type="nucleotide sequence ID" value="XM_005719018.1"/>
</dbReference>
<proteinExistence type="predicted"/>
<keyword evidence="7" id="KW-1185">Reference proteome</keyword>
<dbReference type="RefSeq" id="XP_005719071.1">
    <property type="nucleotide sequence ID" value="XM_005719014.1"/>
</dbReference>
<dbReference type="RefSeq" id="XP_005719073.1">
    <property type="nucleotide sequence ID" value="XM_005719016.1"/>
</dbReference>
<dbReference type="Gramene" id="CDF39162">
    <property type="protein sequence ID" value="CDF39162"/>
    <property type="gene ID" value="CHC_T00000130001"/>
</dbReference>
<evidence type="ECO:0000313" key="5">
    <source>
        <dbReference type="EMBL" id="CDF39162.1"/>
    </source>
</evidence>
<dbReference type="EMBL" id="HG002008">
    <property type="protein sequence ID" value="CDF39160.1"/>
    <property type="molecule type" value="Genomic_DNA"/>
</dbReference>
<evidence type="ECO:0000256" key="1">
    <source>
        <dbReference type="SAM" id="MobiDB-lite"/>
    </source>
</evidence>
<evidence type="ECO:0000313" key="7">
    <source>
        <dbReference type="Proteomes" id="UP000012073"/>
    </source>
</evidence>
<dbReference type="AlphaFoldDB" id="R7Q8R2"/>
<dbReference type="KEGG" id="ccp:CHC_T00000130001"/>
<dbReference type="GeneID" id="17322448"/>
<evidence type="ECO:0000313" key="2">
    <source>
        <dbReference type="EMBL" id="CDF34912.1"/>
    </source>
</evidence>
<dbReference type="Gramene" id="CDF34912">
    <property type="protein sequence ID" value="CDF34912"/>
    <property type="gene ID" value="CHC_T00003543001"/>
</dbReference>
<dbReference type="KEGG" id="ccp:CHC_T00000125001"/>
<dbReference type="KEGG" id="ccp:CHC_T00000128001"/>
<name>R7Q8R2_CHOCR</name>
<dbReference type="KEGG" id="ccp:CHC_T00003543001"/>
<dbReference type="EMBL" id="HG001710">
    <property type="protein sequence ID" value="CDF34912.1"/>
    <property type="molecule type" value="Genomic_DNA"/>
</dbReference>
<dbReference type="Gramene" id="CDF39160">
    <property type="protein sequence ID" value="CDF39160"/>
    <property type="gene ID" value="CHC_T00000128001"/>
</dbReference>
<protein>
    <submittedName>
        <fullName evidence="2">Uncharacterized protein</fullName>
    </submittedName>
</protein>
<dbReference type="Proteomes" id="UP000012073">
    <property type="component" value="Unassembled WGS sequence"/>
</dbReference>
<reference evidence="7" key="1">
    <citation type="journal article" date="2013" name="Proc. Natl. Acad. Sci. U.S.A.">
        <title>Genome structure and metabolic features in the red seaweed Chondrus crispus shed light on evolution of the Archaeplastida.</title>
        <authorList>
            <person name="Collen J."/>
            <person name="Porcel B."/>
            <person name="Carre W."/>
            <person name="Ball S.G."/>
            <person name="Chaparro C."/>
            <person name="Tonon T."/>
            <person name="Barbeyron T."/>
            <person name="Michel G."/>
            <person name="Noel B."/>
            <person name="Valentin K."/>
            <person name="Elias M."/>
            <person name="Artiguenave F."/>
            <person name="Arun A."/>
            <person name="Aury J.M."/>
            <person name="Barbosa-Neto J.F."/>
            <person name="Bothwell J.H."/>
            <person name="Bouget F.Y."/>
            <person name="Brillet L."/>
            <person name="Cabello-Hurtado F."/>
            <person name="Capella-Gutierrez S."/>
            <person name="Charrier B."/>
            <person name="Cladiere L."/>
            <person name="Cock J.M."/>
            <person name="Coelho S.M."/>
            <person name="Colleoni C."/>
            <person name="Czjzek M."/>
            <person name="Da Silva C."/>
            <person name="Delage L."/>
            <person name="Denoeud F."/>
            <person name="Deschamps P."/>
            <person name="Dittami S.M."/>
            <person name="Gabaldon T."/>
            <person name="Gachon C.M."/>
            <person name="Groisillier A."/>
            <person name="Herve C."/>
            <person name="Jabbari K."/>
            <person name="Katinka M."/>
            <person name="Kloareg B."/>
            <person name="Kowalczyk N."/>
            <person name="Labadie K."/>
            <person name="Leblanc C."/>
            <person name="Lopez P.J."/>
            <person name="McLachlan D.H."/>
            <person name="Meslet-Cladiere L."/>
            <person name="Moustafa A."/>
            <person name="Nehr Z."/>
            <person name="Nyvall Collen P."/>
            <person name="Panaud O."/>
            <person name="Partensky F."/>
            <person name="Poulain J."/>
            <person name="Rensing S.A."/>
            <person name="Rousvoal S."/>
            <person name="Samson G."/>
            <person name="Symeonidi A."/>
            <person name="Weissenbach J."/>
            <person name="Zambounis A."/>
            <person name="Wincker P."/>
            <person name="Boyen C."/>
        </authorList>
    </citation>
    <scope>NUCLEOTIDE SEQUENCE [LARGE SCALE GENOMIC DNA]</scope>
    <source>
        <strain evidence="7">cv. Stackhouse</strain>
    </source>
</reference>
<feature type="region of interest" description="Disordered" evidence="1">
    <location>
        <begin position="1"/>
        <end position="74"/>
    </location>
</feature>
<dbReference type="GeneID" id="17326787"/>
<dbReference type="RefSeq" id="XP_005714731.1">
    <property type="nucleotide sequence ID" value="XM_005714674.1"/>
</dbReference>
<dbReference type="GeneID" id="17326790"/>
<reference evidence="2" key="3">
    <citation type="submission" date="2013-05" db="EMBL/GenBank/DDBJ databases">
        <authorList>
            <person name="Genoscope - CEA"/>
        </authorList>
    </citation>
    <scope>NUCLEOTIDE SEQUENCE</scope>
    <source>
        <strain evidence="2">Stackhouse</strain>
    </source>
</reference>
<organism evidence="2 7">
    <name type="scientific">Chondrus crispus</name>
    <name type="common">Carrageen Irish moss</name>
    <name type="synonym">Polymorpha crispa</name>
    <dbReference type="NCBI Taxonomy" id="2769"/>
    <lineage>
        <taxon>Eukaryota</taxon>
        <taxon>Rhodophyta</taxon>
        <taxon>Florideophyceae</taxon>
        <taxon>Rhodymeniophycidae</taxon>
        <taxon>Gigartinales</taxon>
        <taxon>Gigartinaceae</taxon>
        <taxon>Chondrus</taxon>
    </lineage>
</organism>
<dbReference type="EMBL" id="HG002008">
    <property type="protein sequence ID" value="CDF39157.1"/>
    <property type="molecule type" value="Genomic_DNA"/>
</dbReference>
<dbReference type="EMBL" id="HG002008">
    <property type="protein sequence ID" value="CDF39162.1"/>
    <property type="molecule type" value="Genomic_DNA"/>
</dbReference>
<accession>R7Q8R2</accession>
<dbReference type="KEGG" id="ccp:CHC_T00000132001"/>
<dbReference type="RefSeq" id="XP_005719068.1">
    <property type="nucleotide sequence ID" value="XM_005719011.1"/>
</dbReference>
<sequence length="74" mass="7711">MTASQRGGNGRSEGDSAAATEVVLGREHAEEGEQRAADDDGVRDRKRKSEGDCAAATEGVLGRERGYSTKAMAA</sequence>
<evidence type="ECO:0000313" key="4">
    <source>
        <dbReference type="EMBL" id="CDF39160.1"/>
    </source>
</evidence>
<evidence type="ECO:0000313" key="3">
    <source>
        <dbReference type="EMBL" id="CDF39157.1"/>
    </source>
</evidence>
<dbReference type="EMBL" id="HG002008">
    <property type="protein sequence ID" value="CDF39164.1"/>
    <property type="molecule type" value="Genomic_DNA"/>
</dbReference>
<dbReference type="GeneID" id="17326794"/>
<evidence type="ECO:0000313" key="6">
    <source>
        <dbReference type="EMBL" id="CDF39164.1"/>
    </source>
</evidence>
<dbReference type="Gramene" id="CDF39157">
    <property type="protein sequence ID" value="CDF39157"/>
    <property type="gene ID" value="CHC_T00000125001"/>
</dbReference>